<feature type="domain" description="Response regulatory" evidence="2">
    <location>
        <begin position="5"/>
        <end position="58"/>
    </location>
</feature>
<dbReference type="PANTHER" id="PTHR43214">
    <property type="entry name" value="TWO-COMPONENT RESPONSE REGULATOR"/>
    <property type="match status" value="1"/>
</dbReference>
<proteinExistence type="predicted"/>
<dbReference type="GO" id="GO:0000160">
    <property type="term" value="P:phosphorelay signal transduction system"/>
    <property type="evidence" value="ECO:0007669"/>
    <property type="project" value="InterPro"/>
</dbReference>
<comment type="caution">
    <text evidence="3">The sequence shown here is derived from an EMBL/GenBank/DDBJ whole genome shotgun (WGS) entry which is preliminary data.</text>
</comment>
<feature type="non-terminal residue" evidence="3">
    <location>
        <position position="58"/>
    </location>
</feature>
<evidence type="ECO:0000256" key="1">
    <source>
        <dbReference type="ARBA" id="ARBA00023125"/>
    </source>
</evidence>
<gene>
    <name evidence="3" type="ORF">S06H3_56814</name>
</gene>
<organism evidence="3">
    <name type="scientific">marine sediment metagenome</name>
    <dbReference type="NCBI Taxonomy" id="412755"/>
    <lineage>
        <taxon>unclassified sequences</taxon>
        <taxon>metagenomes</taxon>
        <taxon>ecological metagenomes</taxon>
    </lineage>
</organism>
<dbReference type="SUPFAM" id="SSF52172">
    <property type="entry name" value="CheY-like"/>
    <property type="match status" value="1"/>
</dbReference>
<dbReference type="PROSITE" id="PS50110">
    <property type="entry name" value="RESPONSE_REGULATORY"/>
    <property type="match status" value="1"/>
</dbReference>
<sequence length="58" mass="6512">MEKIRILFAEDHVVLRQSVCAFLQKEEDLIVVGEAGDGEEAVRLARELTPDVIIMDIS</sequence>
<dbReference type="InterPro" id="IPR039420">
    <property type="entry name" value="WalR-like"/>
</dbReference>
<name>X1PHY8_9ZZZZ</name>
<dbReference type="GO" id="GO:0003677">
    <property type="term" value="F:DNA binding"/>
    <property type="evidence" value="ECO:0007669"/>
    <property type="project" value="UniProtKB-KW"/>
</dbReference>
<dbReference type="Gene3D" id="3.40.50.2300">
    <property type="match status" value="1"/>
</dbReference>
<dbReference type="InterPro" id="IPR011006">
    <property type="entry name" value="CheY-like_superfamily"/>
</dbReference>
<dbReference type="InterPro" id="IPR001789">
    <property type="entry name" value="Sig_transdc_resp-reg_receiver"/>
</dbReference>
<keyword evidence="1" id="KW-0238">DNA-binding</keyword>
<evidence type="ECO:0000313" key="3">
    <source>
        <dbReference type="EMBL" id="GAI55448.1"/>
    </source>
</evidence>
<reference evidence="3" key="1">
    <citation type="journal article" date="2014" name="Front. Microbiol.">
        <title>High frequency of phylogenetically diverse reductive dehalogenase-homologous genes in deep subseafloor sedimentary metagenomes.</title>
        <authorList>
            <person name="Kawai M."/>
            <person name="Futagami T."/>
            <person name="Toyoda A."/>
            <person name="Takaki Y."/>
            <person name="Nishi S."/>
            <person name="Hori S."/>
            <person name="Arai W."/>
            <person name="Tsubouchi T."/>
            <person name="Morono Y."/>
            <person name="Uchiyama I."/>
            <person name="Ito T."/>
            <person name="Fujiyama A."/>
            <person name="Inagaki F."/>
            <person name="Takami H."/>
        </authorList>
    </citation>
    <scope>NUCLEOTIDE SEQUENCE</scope>
    <source>
        <strain evidence="3">Expedition CK06-06</strain>
    </source>
</reference>
<protein>
    <recommendedName>
        <fullName evidence="2">Response regulatory domain-containing protein</fullName>
    </recommendedName>
</protein>
<accession>X1PHY8</accession>
<dbReference type="Pfam" id="PF00072">
    <property type="entry name" value="Response_reg"/>
    <property type="match status" value="1"/>
</dbReference>
<dbReference type="EMBL" id="BARV01036587">
    <property type="protein sequence ID" value="GAI55448.1"/>
    <property type="molecule type" value="Genomic_DNA"/>
</dbReference>
<evidence type="ECO:0000259" key="2">
    <source>
        <dbReference type="PROSITE" id="PS50110"/>
    </source>
</evidence>
<dbReference type="AlphaFoldDB" id="X1PHY8"/>